<dbReference type="PANTHER" id="PTHR47371:SF3">
    <property type="entry name" value="PHOSPHOGLYCEROL TRANSFERASE I"/>
    <property type="match status" value="1"/>
</dbReference>
<comment type="pathway">
    <text evidence="2">Cell wall biogenesis; lipoteichoic acid biosynthesis.</text>
</comment>
<evidence type="ECO:0000256" key="7">
    <source>
        <dbReference type="SAM" id="Phobius"/>
    </source>
</evidence>
<dbReference type="GO" id="GO:0005886">
    <property type="term" value="C:plasma membrane"/>
    <property type="evidence" value="ECO:0007669"/>
    <property type="project" value="UniProtKB-SubCell"/>
</dbReference>
<organism evidence="9 10">
    <name type="scientific">Eubacterium oxidoreducens</name>
    <dbReference type="NCBI Taxonomy" id="1732"/>
    <lineage>
        <taxon>Bacteria</taxon>
        <taxon>Bacillati</taxon>
        <taxon>Bacillota</taxon>
        <taxon>Clostridia</taxon>
        <taxon>Eubacteriales</taxon>
        <taxon>Eubacteriaceae</taxon>
        <taxon>Eubacterium</taxon>
    </lineage>
</organism>
<dbReference type="Pfam" id="PF00884">
    <property type="entry name" value="Sulfatase"/>
    <property type="match status" value="1"/>
</dbReference>
<dbReference type="OrthoDB" id="243547at2"/>
<dbReference type="InterPro" id="IPR017850">
    <property type="entry name" value="Alkaline_phosphatase_core_sf"/>
</dbReference>
<feature type="domain" description="Sulfatase N-terminal" evidence="8">
    <location>
        <begin position="302"/>
        <end position="620"/>
    </location>
</feature>
<evidence type="ECO:0000256" key="4">
    <source>
        <dbReference type="ARBA" id="ARBA00022692"/>
    </source>
</evidence>
<feature type="transmembrane region" description="Helical" evidence="7">
    <location>
        <begin position="210"/>
        <end position="229"/>
    </location>
</feature>
<feature type="transmembrane region" description="Helical" evidence="7">
    <location>
        <begin position="72"/>
        <end position="97"/>
    </location>
</feature>
<evidence type="ECO:0000256" key="1">
    <source>
        <dbReference type="ARBA" id="ARBA00004651"/>
    </source>
</evidence>
<protein>
    <submittedName>
        <fullName evidence="9">Phosphoglycerol transferase MdoB</fullName>
    </submittedName>
</protein>
<keyword evidence="10" id="KW-1185">Reference proteome</keyword>
<proteinExistence type="predicted"/>
<dbReference type="Proteomes" id="UP000199228">
    <property type="component" value="Unassembled WGS sequence"/>
</dbReference>
<dbReference type="CDD" id="cd16015">
    <property type="entry name" value="LTA_synthase"/>
    <property type="match status" value="1"/>
</dbReference>
<accession>A0A1G6C9Z4</accession>
<evidence type="ECO:0000313" key="10">
    <source>
        <dbReference type="Proteomes" id="UP000199228"/>
    </source>
</evidence>
<reference evidence="9 10" key="1">
    <citation type="submission" date="2016-10" db="EMBL/GenBank/DDBJ databases">
        <authorList>
            <person name="de Groot N.N."/>
        </authorList>
    </citation>
    <scope>NUCLEOTIDE SEQUENCE [LARGE SCALE GENOMIC DNA]</scope>
    <source>
        <strain evidence="9 10">DSM 3217</strain>
    </source>
</reference>
<dbReference type="SUPFAM" id="SSF53649">
    <property type="entry name" value="Alkaline phosphatase-like"/>
    <property type="match status" value="1"/>
</dbReference>
<evidence type="ECO:0000256" key="5">
    <source>
        <dbReference type="ARBA" id="ARBA00022989"/>
    </source>
</evidence>
<feature type="transmembrane region" description="Helical" evidence="7">
    <location>
        <begin position="42"/>
        <end position="60"/>
    </location>
</feature>
<keyword evidence="6 7" id="KW-0472">Membrane</keyword>
<dbReference type="AlphaFoldDB" id="A0A1G6C9Z4"/>
<evidence type="ECO:0000256" key="2">
    <source>
        <dbReference type="ARBA" id="ARBA00004936"/>
    </source>
</evidence>
<evidence type="ECO:0000256" key="6">
    <source>
        <dbReference type="ARBA" id="ARBA00023136"/>
    </source>
</evidence>
<sequence length="697" mass="79588">MKISWSKRTGILGIVVFIAMMIFLIINRGAFLADEDLESGKLLFFLAILSCVLCGATIVFKLEFKDKRLGMIATMIWFFLAPIISITMVEAFSAIFIYDLAPVYFLANYICYMLFMLLVFAITGHIGRAILFPNCFFYGFALCNNIVTTFRGTPFVPTDFLSIGTAANVAANYDRYIDFGIAMGTFIMIFIVITSFKIRGVRIKARKYKLFARLVSAACVVCVCALFYGTDVVPNAGIKPDFWNQLRGYNKSGSFLNFMLNTKYIHVSEPDGYDADEIEELVESLASQSDYEPTITDTEDMPNIIAVMNESYSDLTVDGEFETNVDYMEFYDSLSENAIKGNLFMPVNGAGTSNSEFEFLTGLSLSFLPSGSNVYNSYIDSEIPSLVSTLGDLGYSKTAVHPYYESGWNRSTVYPLLGFDDFISIEDMIDQDIIDQYIDSDNNVYLYESLLKQEYGEEAENMLVRRYISDSYNYEQLEEVYEEKTDDGPVFEFNVTMQNHGGYATNYYNFDEEVEITSMSKIYNLANQYLSLIKVSDEAFQELIEYYENVDEPTIVVMFGDHQPFVETAFFEELFGTSVNSLTTEQLQCRYMTPFIIWANYDIEEAQYDQLSANYLSSLLLKTAGLEMTEFNKYLLELSEQIPVIDSVGYIDKDGNYYTYNDETEYTDLLEDYEKIQYNALFDDEGRVESVFYLSDN</sequence>
<feature type="transmembrane region" description="Helical" evidence="7">
    <location>
        <begin position="103"/>
        <end position="123"/>
    </location>
</feature>
<dbReference type="STRING" id="1732.SAMN02910417_02202"/>
<evidence type="ECO:0000313" key="9">
    <source>
        <dbReference type="EMBL" id="SDB29611.1"/>
    </source>
</evidence>
<gene>
    <name evidence="9" type="ORF">SAMN02910417_02202</name>
</gene>
<keyword evidence="5 7" id="KW-1133">Transmembrane helix</keyword>
<dbReference type="GO" id="GO:0016740">
    <property type="term" value="F:transferase activity"/>
    <property type="evidence" value="ECO:0007669"/>
    <property type="project" value="UniProtKB-KW"/>
</dbReference>
<evidence type="ECO:0000256" key="3">
    <source>
        <dbReference type="ARBA" id="ARBA00022475"/>
    </source>
</evidence>
<dbReference type="RefSeq" id="WP_090174404.1">
    <property type="nucleotide sequence ID" value="NZ_FMXR01000017.1"/>
</dbReference>
<keyword evidence="3" id="KW-1003">Cell membrane</keyword>
<name>A0A1G6C9Z4_EUBOX</name>
<comment type="subcellular location">
    <subcellularLocation>
        <location evidence="1">Cell membrane</location>
        <topology evidence="1">Multi-pass membrane protein</topology>
    </subcellularLocation>
</comment>
<evidence type="ECO:0000259" key="8">
    <source>
        <dbReference type="Pfam" id="PF00884"/>
    </source>
</evidence>
<feature type="transmembrane region" description="Helical" evidence="7">
    <location>
        <begin position="12"/>
        <end position="30"/>
    </location>
</feature>
<dbReference type="EMBL" id="FMXR01000017">
    <property type="protein sequence ID" value="SDB29611.1"/>
    <property type="molecule type" value="Genomic_DNA"/>
</dbReference>
<keyword evidence="9" id="KW-0808">Transferase</keyword>
<dbReference type="Gene3D" id="3.40.720.10">
    <property type="entry name" value="Alkaline Phosphatase, subunit A"/>
    <property type="match status" value="1"/>
</dbReference>
<dbReference type="InterPro" id="IPR000917">
    <property type="entry name" value="Sulfatase_N"/>
</dbReference>
<keyword evidence="4 7" id="KW-0812">Transmembrane</keyword>
<feature type="transmembrane region" description="Helical" evidence="7">
    <location>
        <begin position="176"/>
        <end position="198"/>
    </location>
</feature>
<feature type="transmembrane region" description="Helical" evidence="7">
    <location>
        <begin position="135"/>
        <end position="156"/>
    </location>
</feature>
<dbReference type="InterPro" id="IPR050448">
    <property type="entry name" value="OpgB/LTA_synthase_biosynth"/>
</dbReference>
<dbReference type="PANTHER" id="PTHR47371">
    <property type="entry name" value="LIPOTEICHOIC ACID SYNTHASE"/>
    <property type="match status" value="1"/>
</dbReference>